<evidence type="ECO:0000256" key="4">
    <source>
        <dbReference type="ARBA" id="ARBA00022989"/>
    </source>
</evidence>
<dbReference type="InterPro" id="IPR002797">
    <property type="entry name" value="Polysacc_synth"/>
</dbReference>
<evidence type="ECO:0000313" key="8">
    <source>
        <dbReference type="Proteomes" id="UP000683557"/>
    </source>
</evidence>
<keyword evidence="3 6" id="KW-0812">Transmembrane</keyword>
<evidence type="ECO:0000313" key="7">
    <source>
        <dbReference type="EMBL" id="QWV92767.1"/>
    </source>
</evidence>
<feature type="transmembrane region" description="Helical" evidence="6">
    <location>
        <begin position="344"/>
        <end position="365"/>
    </location>
</feature>
<feature type="transmembrane region" description="Helical" evidence="6">
    <location>
        <begin position="180"/>
        <end position="198"/>
    </location>
</feature>
<feature type="transmembrane region" description="Helical" evidence="6">
    <location>
        <begin position="309"/>
        <end position="332"/>
    </location>
</feature>
<dbReference type="Pfam" id="PF01943">
    <property type="entry name" value="Polysacc_synt"/>
    <property type="match status" value="1"/>
</dbReference>
<dbReference type="RefSeq" id="WP_216799528.1">
    <property type="nucleotide sequence ID" value="NZ_CP076723.1"/>
</dbReference>
<sequence>MSEHSLKSRFKFKLFSNITGVLLGLITMAFIPRALGPENFGKFEFITNNFKLILDTVTLQVPVAFFNWVSRKGHKEETDVASGVTLYFSVIAAVVFALFIATTVLTGTHSLLWPGVDAPYLWEAFLFTVIVFLYQLLVFLADGMSLTVGLERIRLLQNVLKAAILLGLVLVGVMNLHSYFLGQIAVMALSVLLSAFWLRKQNACDGRALAVWTFNRSDIRDYWSFAWHYAKPLTILMAGGFLFLYFDRWFLQLIGGSVQQGYFGISDRLGAIAFVFTNAMTPLLTREFAFAHEEKNTERLVRLFDRIKLFLFIAAVISCFLSAESETIIKLIGGDKFRGAAMPIAIMALYPIHQTFGQLSGALLMATGQTRLYSRIGLFMLIGSVPITYFLLAPSNFAVPGLAMGASGLALKMLLVQFFATNMQLFCNTRYLGISYAKWLAYQLSMIPAVYLTAKATSLISEAVASSFFADRADDIFANGVAFVGSGLVYCTALLGIIFLVPRIAGLSRHEISAFKLSALFKA</sequence>
<protein>
    <submittedName>
        <fullName evidence="7">Oligosaccharide flippase family protein</fullName>
    </submittedName>
</protein>
<dbReference type="PANTHER" id="PTHR30250">
    <property type="entry name" value="PST FAMILY PREDICTED COLANIC ACID TRANSPORTER"/>
    <property type="match status" value="1"/>
</dbReference>
<reference evidence="7 8" key="1">
    <citation type="submission" date="2021-06" db="EMBL/GenBank/DDBJ databases">
        <title>Gemonas diversity in paddy soil.</title>
        <authorList>
            <person name="Liu G."/>
        </authorList>
    </citation>
    <scope>NUCLEOTIDE SEQUENCE [LARGE SCALE GENOMIC DNA]</scope>
    <source>
        <strain evidence="7 8">RG10</strain>
    </source>
</reference>
<gene>
    <name evidence="7" type="ORF">KP004_16535</name>
</gene>
<proteinExistence type="predicted"/>
<keyword evidence="5 6" id="KW-0472">Membrane</keyword>
<organism evidence="7 8">
    <name type="scientific">Geomonas oryzisoli</name>
    <dbReference type="NCBI Taxonomy" id="2847992"/>
    <lineage>
        <taxon>Bacteria</taxon>
        <taxon>Pseudomonadati</taxon>
        <taxon>Thermodesulfobacteriota</taxon>
        <taxon>Desulfuromonadia</taxon>
        <taxon>Geobacterales</taxon>
        <taxon>Geobacteraceae</taxon>
        <taxon>Geomonas</taxon>
    </lineage>
</organism>
<feature type="transmembrane region" description="Helical" evidence="6">
    <location>
        <begin position="372"/>
        <end position="392"/>
    </location>
</feature>
<dbReference type="Proteomes" id="UP000683557">
    <property type="component" value="Chromosome"/>
</dbReference>
<keyword evidence="4 6" id="KW-1133">Transmembrane helix</keyword>
<dbReference type="PANTHER" id="PTHR30250:SF26">
    <property type="entry name" value="PSMA PROTEIN"/>
    <property type="match status" value="1"/>
</dbReference>
<comment type="subcellular location">
    <subcellularLocation>
        <location evidence="1">Cell membrane</location>
        <topology evidence="1">Multi-pass membrane protein</topology>
    </subcellularLocation>
</comment>
<dbReference type="EMBL" id="CP076723">
    <property type="protein sequence ID" value="QWV92767.1"/>
    <property type="molecule type" value="Genomic_DNA"/>
</dbReference>
<feature type="transmembrane region" description="Helical" evidence="6">
    <location>
        <begin position="398"/>
        <end position="420"/>
    </location>
</feature>
<keyword evidence="2" id="KW-1003">Cell membrane</keyword>
<feature type="transmembrane region" description="Helical" evidence="6">
    <location>
        <begin position="480"/>
        <end position="501"/>
    </location>
</feature>
<feature type="transmembrane region" description="Helical" evidence="6">
    <location>
        <begin position="271"/>
        <end position="289"/>
    </location>
</feature>
<name>A0ABX8J6U7_9BACT</name>
<feature type="transmembrane region" description="Helical" evidence="6">
    <location>
        <begin position="440"/>
        <end position="460"/>
    </location>
</feature>
<feature type="transmembrane region" description="Helical" evidence="6">
    <location>
        <begin position="120"/>
        <end position="141"/>
    </location>
</feature>
<feature type="transmembrane region" description="Helical" evidence="6">
    <location>
        <begin position="81"/>
        <end position="100"/>
    </location>
</feature>
<accession>A0ABX8J6U7</accession>
<evidence type="ECO:0000256" key="5">
    <source>
        <dbReference type="ARBA" id="ARBA00023136"/>
    </source>
</evidence>
<feature type="transmembrane region" description="Helical" evidence="6">
    <location>
        <begin position="233"/>
        <end position="251"/>
    </location>
</feature>
<keyword evidence="8" id="KW-1185">Reference proteome</keyword>
<feature type="transmembrane region" description="Helical" evidence="6">
    <location>
        <begin position="52"/>
        <end position="69"/>
    </location>
</feature>
<evidence type="ECO:0000256" key="6">
    <source>
        <dbReference type="SAM" id="Phobius"/>
    </source>
</evidence>
<dbReference type="InterPro" id="IPR050833">
    <property type="entry name" value="Poly_Biosynth_Transport"/>
</dbReference>
<evidence type="ECO:0000256" key="1">
    <source>
        <dbReference type="ARBA" id="ARBA00004651"/>
    </source>
</evidence>
<feature type="transmembrane region" description="Helical" evidence="6">
    <location>
        <begin position="12"/>
        <end position="32"/>
    </location>
</feature>
<feature type="transmembrane region" description="Helical" evidence="6">
    <location>
        <begin position="153"/>
        <end position="174"/>
    </location>
</feature>
<evidence type="ECO:0000256" key="3">
    <source>
        <dbReference type="ARBA" id="ARBA00022692"/>
    </source>
</evidence>
<evidence type="ECO:0000256" key="2">
    <source>
        <dbReference type="ARBA" id="ARBA00022475"/>
    </source>
</evidence>